<evidence type="ECO:0000313" key="2">
    <source>
        <dbReference type="Proteomes" id="UP000077829"/>
    </source>
</evidence>
<dbReference type="EMBL" id="CP015601">
    <property type="protein sequence ID" value="ANF89264.1"/>
    <property type="molecule type" value="Genomic_DNA"/>
</dbReference>
<sequence>MKSAPSLPIEKTVGAWLLEAGERLGVPPALARDFARDAVLNLPGMTLQLSPWQTQPMPQWVALGLLRRPNGLPAETWSELLLRANCGVSAMSSCSLAMSETGEGLLVQRLASRPDADGAQLSDELAHLLALGESLVAAATALNAGPGSAGTPACPVPAQAAPTLQSAQAALHQDWHRSLLLSALQRLGVSAPASEQIHTVGVIKANGRSFEVIADGDRCNLLVSTPIETALRTPSQRERCLQANLQLILLTHSAVALAPHGSTLQARWNSTALNGEDFADWLLDFGVLADSFAAPPSPAATAPRNPAWT</sequence>
<keyword evidence="1" id="KW-0614">Plasmid</keyword>
<dbReference type="KEGG" id="panr:A7J50_5948"/>
<protein>
    <recommendedName>
        <fullName evidence="3">Tir chaperone protein (CesT) family protein</fullName>
    </recommendedName>
</protein>
<dbReference type="PATRIC" id="fig|219572.3.peg.6103"/>
<organism evidence="1 2">
    <name type="scientific">Pseudomonas antarctica</name>
    <dbReference type="NCBI Taxonomy" id="219572"/>
    <lineage>
        <taxon>Bacteria</taxon>
        <taxon>Pseudomonadati</taxon>
        <taxon>Pseudomonadota</taxon>
        <taxon>Gammaproteobacteria</taxon>
        <taxon>Pseudomonadales</taxon>
        <taxon>Pseudomonadaceae</taxon>
        <taxon>Pseudomonas</taxon>
    </lineage>
</organism>
<name>A0A172Z9T6_9PSED</name>
<evidence type="ECO:0000313" key="1">
    <source>
        <dbReference type="EMBL" id="ANF89264.1"/>
    </source>
</evidence>
<evidence type="ECO:0008006" key="3">
    <source>
        <dbReference type="Google" id="ProtNLM"/>
    </source>
</evidence>
<reference evidence="1 2" key="1">
    <citation type="submission" date="2016-05" db="EMBL/GenBank/DDBJ databases">
        <title>Complete genome sequence of Pseudomonas antarctica PAMC 27494.</title>
        <authorList>
            <person name="Lee J."/>
        </authorList>
    </citation>
    <scope>NUCLEOTIDE SEQUENCE [LARGE SCALE GENOMIC DNA]</scope>
    <source>
        <strain evidence="1 2">PAMC 27494</strain>
        <plasmid evidence="2">Plasmid pp27494_1</plasmid>
    </source>
</reference>
<dbReference type="RefSeq" id="WP_064455087.1">
    <property type="nucleotide sequence ID" value="NZ_CP015601.1"/>
</dbReference>
<accession>A0A172Z9T6</accession>
<geneLocation type="plasmid" evidence="2">
    <name>pp27494_1</name>
</geneLocation>
<dbReference type="Proteomes" id="UP000077829">
    <property type="component" value="Plasmid pP27494_1"/>
</dbReference>
<dbReference type="AlphaFoldDB" id="A0A172Z9T6"/>
<gene>
    <name evidence="1" type="ORF">A7J50_5948</name>
</gene>
<proteinExistence type="predicted"/>